<evidence type="ECO:0000259" key="10">
    <source>
        <dbReference type="Pfam" id="PF00593"/>
    </source>
</evidence>
<dbReference type="SUPFAM" id="SSF56935">
    <property type="entry name" value="Porins"/>
    <property type="match status" value="1"/>
</dbReference>
<reference evidence="13" key="1">
    <citation type="submission" date="2016-10" db="EMBL/GenBank/DDBJ databases">
        <authorList>
            <person name="Varghese N."/>
            <person name="Submissions S."/>
        </authorList>
    </citation>
    <scope>NUCLEOTIDE SEQUENCE [LARGE SCALE GENOMIC DNA]</scope>
    <source>
        <strain evidence="13">DSM 18733</strain>
    </source>
</reference>
<evidence type="ECO:0000256" key="8">
    <source>
        <dbReference type="PROSITE-ProRule" id="PRU01360"/>
    </source>
</evidence>
<dbReference type="InterPro" id="IPR037066">
    <property type="entry name" value="Plug_dom_sf"/>
</dbReference>
<organism evidence="12 13">
    <name type="scientific">Olivibacter domesticus</name>
    <name type="common">Pseudosphingobacterium domesticum</name>
    <dbReference type="NCBI Taxonomy" id="407022"/>
    <lineage>
        <taxon>Bacteria</taxon>
        <taxon>Pseudomonadati</taxon>
        <taxon>Bacteroidota</taxon>
        <taxon>Sphingobacteriia</taxon>
        <taxon>Sphingobacteriales</taxon>
        <taxon>Sphingobacteriaceae</taxon>
        <taxon>Olivibacter</taxon>
    </lineage>
</organism>
<dbReference type="Gene3D" id="2.170.130.10">
    <property type="entry name" value="TonB-dependent receptor, plug domain"/>
    <property type="match status" value="1"/>
</dbReference>
<evidence type="ECO:0000313" key="12">
    <source>
        <dbReference type="EMBL" id="SEM15308.1"/>
    </source>
</evidence>
<evidence type="ECO:0000256" key="4">
    <source>
        <dbReference type="ARBA" id="ARBA00022692"/>
    </source>
</evidence>
<dbReference type="InterPro" id="IPR039426">
    <property type="entry name" value="TonB-dep_rcpt-like"/>
</dbReference>
<dbReference type="AlphaFoldDB" id="A0A1H7W2R6"/>
<evidence type="ECO:0000256" key="1">
    <source>
        <dbReference type="ARBA" id="ARBA00004571"/>
    </source>
</evidence>
<evidence type="ECO:0000256" key="9">
    <source>
        <dbReference type="RuleBase" id="RU003357"/>
    </source>
</evidence>
<dbReference type="InterPro" id="IPR023996">
    <property type="entry name" value="TonB-dep_OMP_SusC/RagA"/>
</dbReference>
<dbReference type="RefSeq" id="WP_238383845.1">
    <property type="nucleotide sequence ID" value="NZ_FOAF01000008.1"/>
</dbReference>
<comment type="subcellular location">
    <subcellularLocation>
        <location evidence="1 8">Cell outer membrane</location>
        <topology evidence="1 8">Multi-pass membrane protein</topology>
    </subcellularLocation>
</comment>
<dbReference type="STRING" id="407022.SAMN05661044_04374"/>
<dbReference type="SUPFAM" id="SSF49464">
    <property type="entry name" value="Carboxypeptidase regulatory domain-like"/>
    <property type="match status" value="1"/>
</dbReference>
<accession>A0A1H7W2R6</accession>
<dbReference type="Proteomes" id="UP000199421">
    <property type="component" value="Unassembled WGS sequence"/>
</dbReference>
<dbReference type="InterPro" id="IPR023997">
    <property type="entry name" value="TonB-dep_OMP_SusC/RagA_CS"/>
</dbReference>
<dbReference type="NCBIfam" id="TIGR04057">
    <property type="entry name" value="SusC_RagA_signa"/>
    <property type="match status" value="1"/>
</dbReference>
<keyword evidence="5 9" id="KW-0798">TonB box</keyword>
<feature type="domain" description="TonB-dependent receptor plug" evidence="11">
    <location>
        <begin position="230"/>
        <end position="350"/>
    </location>
</feature>
<evidence type="ECO:0000256" key="7">
    <source>
        <dbReference type="ARBA" id="ARBA00023237"/>
    </source>
</evidence>
<evidence type="ECO:0000313" key="13">
    <source>
        <dbReference type="Proteomes" id="UP000199421"/>
    </source>
</evidence>
<gene>
    <name evidence="12" type="ORF">SAMN05661044_04374</name>
</gene>
<name>A0A1H7W2R6_OLID1</name>
<dbReference type="Pfam" id="PF00593">
    <property type="entry name" value="TonB_dep_Rec_b-barrel"/>
    <property type="match status" value="1"/>
</dbReference>
<dbReference type="InterPro" id="IPR008969">
    <property type="entry name" value="CarboxyPept-like_regulatory"/>
</dbReference>
<keyword evidence="2 8" id="KW-0813">Transport</keyword>
<protein>
    <submittedName>
        <fullName evidence="12">TonB-linked outer membrane protein, SusC/RagA family</fullName>
    </submittedName>
</protein>
<feature type="domain" description="TonB-dependent receptor-like beta-barrel" evidence="10">
    <location>
        <begin position="537"/>
        <end position="1040"/>
    </location>
</feature>
<evidence type="ECO:0000256" key="2">
    <source>
        <dbReference type="ARBA" id="ARBA00022448"/>
    </source>
</evidence>
<keyword evidence="7 8" id="KW-0998">Cell outer membrane</keyword>
<dbReference type="EMBL" id="FOAF01000008">
    <property type="protein sequence ID" value="SEM15308.1"/>
    <property type="molecule type" value="Genomic_DNA"/>
</dbReference>
<dbReference type="Gene3D" id="2.60.40.1120">
    <property type="entry name" value="Carboxypeptidase-like, regulatory domain"/>
    <property type="match status" value="1"/>
</dbReference>
<evidence type="ECO:0000256" key="3">
    <source>
        <dbReference type="ARBA" id="ARBA00022452"/>
    </source>
</evidence>
<keyword evidence="4 8" id="KW-0812">Transmembrane</keyword>
<comment type="similarity">
    <text evidence="8 9">Belongs to the TonB-dependent receptor family.</text>
</comment>
<dbReference type="Gene3D" id="2.40.170.20">
    <property type="entry name" value="TonB-dependent receptor, beta-barrel domain"/>
    <property type="match status" value="1"/>
</dbReference>
<dbReference type="InterPro" id="IPR000531">
    <property type="entry name" value="Beta-barrel_TonB"/>
</dbReference>
<dbReference type="Pfam" id="PF07715">
    <property type="entry name" value="Plug"/>
    <property type="match status" value="1"/>
</dbReference>
<evidence type="ECO:0000259" key="11">
    <source>
        <dbReference type="Pfam" id="PF07715"/>
    </source>
</evidence>
<proteinExistence type="inferred from homology"/>
<sequence>MRKTLKNVSLTLLLGVTTLPLLPLNAYGAVHSSTFIHLRKIHPAYIHSIQLVSLEQAFKTLEEKFNVSIAYRSGLLGSNQVDMDALKMLTTVEAALSKALAEKNLTYTKNNEKFYVIIEKKKNTGIKSNINRNPQTQQQIITGTVTDEKGDPIPFAAVKIKGTSLGTSTNENGHFMLKNLPKNAIIIVSYMGYRPIEMAVSDKTVLNFKLEPVAAELSEVVVVGYGVQRKEEFTGSASRIGGEKLADQPVQSFDQALAGRASGVNIAQPNGVLNNAPVIRIRGVNSISQSSYPLIVVDGIPINAGESVSSNANVSNNPLGDINPADIESINILKDAASTSIYGSRGAAGVMIITTKRGKTGKARVNYEGWTGISNPVRLPTMLNAEQFMMIKNEAVLNSKISSGNANNDKVASAYFFPTYNDDGSLVDTRWYDETYRTGFSHNHSLNITGGSEDTKYFFSTNYSDQKGFIKNNEFDRIGVRFNVDHNLTNWLKLTGGANYTRSNNQSPNTGSLRGNAFLLTGIARLAWLTAPNVGPYNTDGSYNINSSTNTMGMGNNTVPSNFYNPTALLGLNRYDAQNDHIIGNVGATVTLLEGLDFKTSYALDWTKVENKTFESALHGPGFTARGNAANTMNNINTWNWSNTLSFRRNFAEHNLALLAGYEVQHFDFNRWGANRTQLSDQYYENFEGSYGRIIPFANMLDAQSSLISYISRINYDYAKRYFLTINFRRDGNSILGEDSKFGVFGGASLGWTLSEESFYKNSSLAAIMNSVKLRASWGRVGNANNPNKFASLNLYESGLYGDAPMLNYYQAGNTGLEWETSDQTNLGADISFFHDRFQVEMTYFYNDVNGLILNAPQSPSKGIPNNGIMLNVGAMYNRGFEFAFNTRVIERNAFNWNASLNFTTIKNRVTALAEGNADIVGSTSTAAEATNITRVGYSVGSLYGAKTDGVNPETGQRIFINRNGERVQYSHAVATGQSRWTYLDGSPAAAISGSDYYLLGNALPTWYGGFDNTLQYKNFDLNLNFVYSGGNYIQNGSKGTLRDQRFWNNYTDVLDRWTTPGQITDIPRLVYGDVISNGSSYPISENVEKADFLRLQTVSLGYRIPPRLLGKSGISSVRIYGQVFNAFLITGYSGSDPELSSNGNDNLTPGVDKNSVPQARTFTLGVNVGF</sequence>
<evidence type="ECO:0000256" key="6">
    <source>
        <dbReference type="ARBA" id="ARBA00023136"/>
    </source>
</evidence>
<keyword evidence="13" id="KW-1185">Reference proteome</keyword>
<dbReference type="GO" id="GO:0009279">
    <property type="term" value="C:cell outer membrane"/>
    <property type="evidence" value="ECO:0007669"/>
    <property type="project" value="UniProtKB-SubCell"/>
</dbReference>
<dbReference type="InterPro" id="IPR012910">
    <property type="entry name" value="Plug_dom"/>
</dbReference>
<dbReference type="Pfam" id="PF13715">
    <property type="entry name" value="CarbopepD_reg_2"/>
    <property type="match status" value="1"/>
</dbReference>
<keyword evidence="3 8" id="KW-1134">Transmembrane beta strand</keyword>
<dbReference type="PROSITE" id="PS52016">
    <property type="entry name" value="TONB_DEPENDENT_REC_3"/>
    <property type="match status" value="1"/>
</dbReference>
<dbReference type="InterPro" id="IPR036942">
    <property type="entry name" value="Beta-barrel_TonB_sf"/>
</dbReference>
<dbReference type="NCBIfam" id="TIGR04056">
    <property type="entry name" value="OMP_RagA_SusC"/>
    <property type="match status" value="1"/>
</dbReference>
<evidence type="ECO:0000256" key="5">
    <source>
        <dbReference type="ARBA" id="ARBA00023077"/>
    </source>
</evidence>
<keyword evidence="6 8" id="KW-0472">Membrane</keyword>